<feature type="domain" description="SbsC C-terminal" evidence="2">
    <location>
        <begin position="60"/>
        <end position="180"/>
    </location>
</feature>
<evidence type="ECO:0000259" key="1">
    <source>
        <dbReference type="Pfam" id="PF01464"/>
    </source>
</evidence>
<evidence type="ECO:0000313" key="4">
    <source>
        <dbReference type="Proteomes" id="UP001601059"/>
    </source>
</evidence>
<dbReference type="InterPro" id="IPR041378">
    <property type="entry name" value="S-layer_SbsC_C"/>
</dbReference>
<evidence type="ECO:0000259" key="2">
    <source>
        <dbReference type="Pfam" id="PF18058"/>
    </source>
</evidence>
<dbReference type="Gene3D" id="1.20.58.780">
    <property type="match status" value="1"/>
</dbReference>
<proteinExistence type="predicted"/>
<evidence type="ECO:0000313" key="3">
    <source>
        <dbReference type="EMBL" id="MFE8701708.1"/>
    </source>
</evidence>
<gene>
    <name evidence="3" type="ORF">ACFYKX_13975</name>
</gene>
<dbReference type="RefSeq" id="WP_389361677.1">
    <property type="nucleotide sequence ID" value="NZ_JBIACK010000006.1"/>
</dbReference>
<sequence>MKNKAIKLAIASTFMIPTVAVSTTNQADAATYNQVSDAVQKAISTSQVLRRACSIEWTGDGKTRPYKEYNAAKTAYNEAIKLVNQLRSDQKQVFLAKLDDPQLQIKRAAYYIDAITAGKKIEEKKLFLESQLKEGVLSDKTVTAYHELSYEIKKQTKLLDRVYGVTTREAIRYSFKETAEKLRDDLSYPMTVRMALSEINRLPSGETSKLLSQGKKALMFLEVIPQKEYYDQLRLKWDKLQSKIPEDVRDNEFDRLLEVNNSLRELRQLVKPGVSDSKVPSLVDTISSSITQVSNSLYQEKVETRLDSILSQLQVPISEIKGMLTQKAVEAGIPPELVKSIVITENGSFQQFDSKGEVFKSPDNGYGIMQVTPLDEHDTRYNWDQVKYDLEYNIEIGIKILQEKWSYSGTRIPVINNGEKEILENWYFAVMAYNGLSKVNDPNHSDRTYQSKVYNNMAQYAQVSPEILNKDNLKISYSPTTGQAIFSEKMNYATKEMTKSTQLYSKGDTVILPSKARLRDKPSTTGGPVDIAAGTKVDILSGPIEDENKYNLFVWYKVKNLSTGQEGYIASVSL</sequence>
<dbReference type="Pfam" id="PF18058">
    <property type="entry name" value="SbsC_C"/>
    <property type="match status" value="1"/>
</dbReference>
<dbReference type="InterPro" id="IPR008258">
    <property type="entry name" value="Transglycosylase_SLT_dom_1"/>
</dbReference>
<feature type="domain" description="Transglycosylase SLT" evidence="1">
    <location>
        <begin position="326"/>
        <end position="451"/>
    </location>
</feature>
<dbReference type="Pfam" id="PF01464">
    <property type="entry name" value="SLT"/>
    <property type="match status" value="1"/>
</dbReference>
<comment type="caution">
    <text evidence="3">The sequence shown here is derived from an EMBL/GenBank/DDBJ whole genome shotgun (WGS) entry which is preliminary data.</text>
</comment>
<dbReference type="Proteomes" id="UP001601059">
    <property type="component" value="Unassembled WGS sequence"/>
</dbReference>
<protein>
    <submittedName>
        <fullName evidence="3">Transglycosylase SLT domain-containing protein</fullName>
    </submittedName>
</protein>
<dbReference type="Gene3D" id="1.10.530.10">
    <property type="match status" value="1"/>
</dbReference>
<organism evidence="3 4">
    <name type="scientific">Cytobacillus spartinae</name>
    <dbReference type="NCBI Taxonomy" id="3299023"/>
    <lineage>
        <taxon>Bacteria</taxon>
        <taxon>Bacillati</taxon>
        <taxon>Bacillota</taxon>
        <taxon>Bacilli</taxon>
        <taxon>Bacillales</taxon>
        <taxon>Bacillaceae</taxon>
        <taxon>Cytobacillus</taxon>
    </lineage>
</organism>
<accession>A0ABW6KFU6</accession>
<name>A0ABW6KFU6_9BACI</name>
<dbReference type="InterPro" id="IPR023346">
    <property type="entry name" value="Lysozyme-like_dom_sf"/>
</dbReference>
<reference evidence="3 4" key="1">
    <citation type="submission" date="2024-08" db="EMBL/GenBank/DDBJ databases">
        <title>Two novel Cytobacillus novel species.</title>
        <authorList>
            <person name="Liu G."/>
        </authorList>
    </citation>
    <scope>NUCLEOTIDE SEQUENCE [LARGE SCALE GENOMIC DNA]</scope>
    <source>
        <strain evidence="3 4">FJAT-54145</strain>
    </source>
</reference>
<keyword evidence="4" id="KW-1185">Reference proteome</keyword>
<dbReference type="SUPFAM" id="SSF53955">
    <property type="entry name" value="Lysozyme-like"/>
    <property type="match status" value="1"/>
</dbReference>
<dbReference type="EMBL" id="JBIACK010000006">
    <property type="protein sequence ID" value="MFE8701708.1"/>
    <property type="molecule type" value="Genomic_DNA"/>
</dbReference>